<feature type="compositionally biased region" description="Polar residues" evidence="1">
    <location>
        <begin position="192"/>
        <end position="204"/>
    </location>
</feature>
<sequence>MSTSLLDWLRDLLDDPDARDAFLDDPNGYAADHGFHNLSGADVYDALTLIADNDHGHYPAPRHYDHDHGDHDGATYLKSYVNNNYTSVEDHSTNIDNSIHQNIDTDGGDFNQVIDNDPVVASGDGAVAAGGDIRDSDITTGDHNVVGDNNQAVTGDDNTTSFGSGDATSSNIGHASFGDGGSMSVGGDSHGYNSDNDTNTSVHNSGDGDTAVNVAGDHGYADQGVDQSHTDNSDYSNYEDHSRSDSHDDVSSHNDARFEDSHDLDVTHT</sequence>
<dbReference type="EMBL" id="BAABJP010000007">
    <property type="protein sequence ID" value="GAA5152722.1"/>
    <property type="molecule type" value="Genomic_DNA"/>
</dbReference>
<comment type="caution">
    <text evidence="2">The sequence shown here is derived from an EMBL/GenBank/DDBJ whole genome shotgun (WGS) entry which is preliminary data.</text>
</comment>
<dbReference type="Proteomes" id="UP001428817">
    <property type="component" value="Unassembled WGS sequence"/>
</dbReference>
<proteinExistence type="predicted"/>
<organism evidence="2 3">
    <name type="scientific">Pseudonocardia eucalypti</name>
    <dbReference type="NCBI Taxonomy" id="648755"/>
    <lineage>
        <taxon>Bacteria</taxon>
        <taxon>Bacillati</taxon>
        <taxon>Actinomycetota</taxon>
        <taxon>Actinomycetes</taxon>
        <taxon>Pseudonocardiales</taxon>
        <taxon>Pseudonocardiaceae</taxon>
        <taxon>Pseudonocardia</taxon>
    </lineage>
</organism>
<protein>
    <recommendedName>
        <fullName evidence="4">Dentin sialophosphoprotein</fullName>
    </recommendedName>
</protein>
<reference evidence="3" key="1">
    <citation type="journal article" date="2019" name="Int. J. Syst. Evol. Microbiol.">
        <title>The Global Catalogue of Microorganisms (GCM) 10K type strain sequencing project: providing services to taxonomists for standard genome sequencing and annotation.</title>
        <authorList>
            <consortium name="The Broad Institute Genomics Platform"/>
            <consortium name="The Broad Institute Genome Sequencing Center for Infectious Disease"/>
            <person name="Wu L."/>
            <person name="Ma J."/>
        </authorList>
    </citation>
    <scope>NUCLEOTIDE SEQUENCE [LARGE SCALE GENOMIC DNA]</scope>
    <source>
        <strain evidence="3">JCM 18303</strain>
    </source>
</reference>
<evidence type="ECO:0000313" key="3">
    <source>
        <dbReference type="Proteomes" id="UP001428817"/>
    </source>
</evidence>
<gene>
    <name evidence="2" type="ORF">GCM10023321_21920</name>
</gene>
<name>A0ABP9PVC6_9PSEU</name>
<feature type="compositionally biased region" description="Low complexity" evidence="1">
    <location>
        <begin position="117"/>
        <end position="131"/>
    </location>
</feature>
<feature type="compositionally biased region" description="Polar residues" evidence="1">
    <location>
        <begin position="138"/>
        <end position="173"/>
    </location>
</feature>
<evidence type="ECO:0000256" key="1">
    <source>
        <dbReference type="SAM" id="MobiDB-lite"/>
    </source>
</evidence>
<feature type="compositionally biased region" description="Basic and acidic residues" evidence="1">
    <location>
        <begin position="228"/>
        <end position="269"/>
    </location>
</feature>
<evidence type="ECO:0000313" key="2">
    <source>
        <dbReference type="EMBL" id="GAA5152722.1"/>
    </source>
</evidence>
<dbReference type="RefSeq" id="WP_185066398.1">
    <property type="nucleotide sequence ID" value="NZ_BAABJP010000007.1"/>
</dbReference>
<evidence type="ECO:0008006" key="4">
    <source>
        <dbReference type="Google" id="ProtNLM"/>
    </source>
</evidence>
<accession>A0ABP9PVC6</accession>
<keyword evidence="3" id="KW-1185">Reference proteome</keyword>
<feature type="region of interest" description="Disordered" evidence="1">
    <location>
        <begin position="106"/>
        <end position="269"/>
    </location>
</feature>